<dbReference type="InterPro" id="IPR011048">
    <property type="entry name" value="Haem_d1_sf"/>
</dbReference>
<dbReference type="STRING" id="1314776.A0A165YLN2"/>
<dbReference type="Gene3D" id="2.130.10.10">
    <property type="entry name" value="YVTN repeat-like/Quinoprotein amine dehydrogenase"/>
    <property type="match status" value="1"/>
</dbReference>
<sequence>MGETYTILVGSYTRSVTTLKFTPASSSLVVSSSVEVGHHPSWIDNHPTHPELVFATIEASEGEVVVVKVDGEGKGSVVGRVSSGGEDPAHVWIGENEIVVGNYSGSSILQIPFIAGEPYLSAPSAQVVRFEGTGPREDRQERSHPHEVYHHPSREELLIPDLGADKVHRLLRDETKEGEWVVKGEISVKAGSGPRHVFVKDDILYIVGELSSELLSYSLPPISSSGPAPEHLLTLPTTSTPPTPTALAAEILLSPSSTHLLVSNRNDTHPLGDPIAIFSTHPKFERVGEVRTGLNHIRGMQFSGDGKYLIVGGANGGGVKIFEWSGEGEWAKEVASVELEAPTDFLWL</sequence>
<dbReference type="GO" id="GO:0016853">
    <property type="term" value="F:isomerase activity"/>
    <property type="evidence" value="ECO:0007669"/>
    <property type="project" value="UniProtKB-KW"/>
</dbReference>
<dbReference type="EMBL" id="KV428245">
    <property type="protein sequence ID" value="KZT33376.1"/>
    <property type="molecule type" value="Genomic_DNA"/>
</dbReference>
<proteinExistence type="inferred from homology"/>
<name>A0A165YLN2_9AGAM</name>
<dbReference type="PANTHER" id="PTHR30344">
    <property type="entry name" value="6-PHOSPHOGLUCONOLACTONASE-RELATED"/>
    <property type="match status" value="1"/>
</dbReference>
<dbReference type="AlphaFoldDB" id="A0A165YLN2"/>
<dbReference type="InterPro" id="IPR019405">
    <property type="entry name" value="Lactonase_7-beta_prop"/>
</dbReference>
<evidence type="ECO:0000313" key="3">
    <source>
        <dbReference type="Proteomes" id="UP000076798"/>
    </source>
</evidence>
<keyword evidence="3" id="KW-1185">Reference proteome</keyword>
<accession>A0A165YLN2</accession>
<keyword evidence="2" id="KW-0413">Isomerase</keyword>
<dbReference type="OrthoDB" id="9972196at2759"/>
<reference evidence="2 3" key="1">
    <citation type="journal article" date="2016" name="Mol. Biol. Evol.">
        <title>Comparative Genomics of Early-Diverging Mushroom-Forming Fungi Provides Insights into the Origins of Lignocellulose Decay Capabilities.</title>
        <authorList>
            <person name="Nagy L.G."/>
            <person name="Riley R."/>
            <person name="Tritt A."/>
            <person name="Adam C."/>
            <person name="Daum C."/>
            <person name="Floudas D."/>
            <person name="Sun H."/>
            <person name="Yadav J.S."/>
            <person name="Pangilinan J."/>
            <person name="Larsson K.H."/>
            <person name="Matsuura K."/>
            <person name="Barry K."/>
            <person name="Labutti K."/>
            <person name="Kuo R."/>
            <person name="Ohm R.A."/>
            <person name="Bhattacharya S.S."/>
            <person name="Shirouzu T."/>
            <person name="Yoshinaga Y."/>
            <person name="Martin F.M."/>
            <person name="Grigoriev I.V."/>
            <person name="Hibbett D.S."/>
        </authorList>
    </citation>
    <scope>NUCLEOTIDE SEQUENCE [LARGE SCALE GENOMIC DNA]</scope>
    <source>
        <strain evidence="2 3">HHB10207 ss-3</strain>
    </source>
</reference>
<dbReference type="GO" id="GO:0017057">
    <property type="term" value="F:6-phosphogluconolactonase activity"/>
    <property type="evidence" value="ECO:0007669"/>
    <property type="project" value="TreeGrafter"/>
</dbReference>
<dbReference type="Proteomes" id="UP000076798">
    <property type="component" value="Unassembled WGS sequence"/>
</dbReference>
<gene>
    <name evidence="2" type="ORF">SISSUDRAFT_1054286</name>
</gene>
<dbReference type="PANTHER" id="PTHR30344:SF7">
    <property type="entry name" value="DUF2415 DOMAIN-CONTAINING PROTEIN"/>
    <property type="match status" value="1"/>
</dbReference>
<protein>
    <submittedName>
        <fullName evidence="2">Putative isomerase YbhE</fullName>
    </submittedName>
</protein>
<dbReference type="Pfam" id="PF10282">
    <property type="entry name" value="Lactonase"/>
    <property type="match status" value="1"/>
</dbReference>
<dbReference type="InterPro" id="IPR050282">
    <property type="entry name" value="Cycloisomerase_2"/>
</dbReference>
<comment type="similarity">
    <text evidence="1">Belongs to the cycloisomerase 2 family.</text>
</comment>
<evidence type="ECO:0000313" key="2">
    <source>
        <dbReference type="EMBL" id="KZT33376.1"/>
    </source>
</evidence>
<evidence type="ECO:0000256" key="1">
    <source>
        <dbReference type="ARBA" id="ARBA00005564"/>
    </source>
</evidence>
<dbReference type="SUPFAM" id="SSF51004">
    <property type="entry name" value="C-terminal (heme d1) domain of cytochrome cd1-nitrite reductase"/>
    <property type="match status" value="1"/>
</dbReference>
<organism evidence="2 3">
    <name type="scientific">Sistotremastrum suecicum HHB10207 ss-3</name>
    <dbReference type="NCBI Taxonomy" id="1314776"/>
    <lineage>
        <taxon>Eukaryota</taxon>
        <taxon>Fungi</taxon>
        <taxon>Dikarya</taxon>
        <taxon>Basidiomycota</taxon>
        <taxon>Agaricomycotina</taxon>
        <taxon>Agaricomycetes</taxon>
        <taxon>Sistotremastrales</taxon>
        <taxon>Sistotremastraceae</taxon>
        <taxon>Sistotremastrum</taxon>
    </lineage>
</organism>
<dbReference type="InterPro" id="IPR015943">
    <property type="entry name" value="WD40/YVTN_repeat-like_dom_sf"/>
</dbReference>